<keyword evidence="10" id="KW-1185">Reference proteome</keyword>
<organism evidence="9 10">
    <name type="scientific">Ornithinibacillus hominis</name>
    <dbReference type="NCBI Taxonomy" id="2763055"/>
    <lineage>
        <taxon>Bacteria</taxon>
        <taxon>Bacillati</taxon>
        <taxon>Bacillota</taxon>
        <taxon>Bacilli</taxon>
        <taxon>Bacillales</taxon>
        <taxon>Bacillaceae</taxon>
        <taxon>Ornithinibacillus</taxon>
    </lineage>
</organism>
<evidence type="ECO:0000256" key="6">
    <source>
        <dbReference type="ARBA" id="ARBA00034000"/>
    </source>
</evidence>
<dbReference type="SMART" id="SM00740">
    <property type="entry name" value="PASTA"/>
    <property type="match status" value="1"/>
</dbReference>
<dbReference type="EC" id="3.4.16.4" evidence="4"/>
<keyword evidence="7" id="KW-0812">Transmembrane</keyword>
<evidence type="ECO:0000259" key="8">
    <source>
        <dbReference type="PROSITE" id="PS51178"/>
    </source>
</evidence>
<dbReference type="Gene3D" id="3.30.450.330">
    <property type="match status" value="1"/>
</dbReference>
<dbReference type="InterPro" id="IPR005543">
    <property type="entry name" value="PASTA_dom"/>
</dbReference>
<dbReference type="NCBIfam" id="TIGR02214">
    <property type="entry name" value="spoVD_pbp"/>
    <property type="match status" value="1"/>
</dbReference>
<dbReference type="InterPro" id="IPR011927">
    <property type="entry name" value="SpoVD_pbp"/>
</dbReference>
<dbReference type="SUPFAM" id="SSF56601">
    <property type="entry name" value="beta-lactamase/transpeptidase-like"/>
    <property type="match status" value="1"/>
</dbReference>
<dbReference type="PANTHER" id="PTHR30627">
    <property type="entry name" value="PEPTIDOGLYCAN D,D-TRANSPEPTIDASE"/>
    <property type="match status" value="1"/>
</dbReference>
<dbReference type="GO" id="GO:0071555">
    <property type="term" value="P:cell wall organization"/>
    <property type="evidence" value="ECO:0007669"/>
    <property type="project" value="TreeGrafter"/>
</dbReference>
<comment type="subcellular location">
    <subcellularLocation>
        <location evidence="1">Membrane</location>
    </subcellularLocation>
</comment>
<accession>A0A923RG78</accession>
<name>A0A923RG78_9BACI</name>
<dbReference type="SUPFAM" id="SSF56519">
    <property type="entry name" value="Penicillin binding protein dimerisation domain"/>
    <property type="match status" value="1"/>
</dbReference>
<dbReference type="EMBL" id="JACOOL010000002">
    <property type="protein sequence ID" value="MBC5635870.1"/>
    <property type="molecule type" value="Genomic_DNA"/>
</dbReference>
<dbReference type="InterPro" id="IPR036138">
    <property type="entry name" value="PBP_dimer_sf"/>
</dbReference>
<reference evidence="9" key="1">
    <citation type="submission" date="2020-08" db="EMBL/GenBank/DDBJ databases">
        <title>Genome public.</title>
        <authorList>
            <person name="Liu C."/>
            <person name="Sun Q."/>
        </authorList>
    </citation>
    <scope>NUCLEOTIDE SEQUENCE</scope>
    <source>
        <strain evidence="9">BX22</strain>
    </source>
</reference>
<comment type="catalytic activity">
    <reaction evidence="6">
        <text>Preferential cleavage: (Ac)2-L-Lys-D-Ala-|-D-Ala. Also transpeptidation of peptidyl-alanyl moieties that are N-acyl substituents of D-alanine.</text>
        <dbReference type="EC" id="3.4.16.4"/>
    </reaction>
</comment>
<gene>
    <name evidence="9" type="ORF">H8S33_03420</name>
</gene>
<dbReference type="Gene3D" id="3.30.10.20">
    <property type="match status" value="1"/>
</dbReference>
<dbReference type="Pfam" id="PF03717">
    <property type="entry name" value="PBP_dimer"/>
    <property type="match status" value="1"/>
</dbReference>
<proteinExistence type="inferred from homology"/>
<dbReference type="InterPro" id="IPR012338">
    <property type="entry name" value="Beta-lactam/transpept-like"/>
</dbReference>
<feature type="domain" description="PASTA" evidence="8">
    <location>
        <begin position="582"/>
        <end position="640"/>
    </location>
</feature>
<dbReference type="SUPFAM" id="SSF54184">
    <property type="entry name" value="Penicillin-binding protein 2x (pbp-2x), c-terminal domain"/>
    <property type="match status" value="1"/>
</dbReference>
<evidence type="ECO:0000256" key="1">
    <source>
        <dbReference type="ARBA" id="ARBA00004370"/>
    </source>
</evidence>
<comment type="pathway">
    <text evidence="2">Cell wall biogenesis; peptidoglycan biosynthesis.</text>
</comment>
<comment type="caution">
    <text evidence="9">The sequence shown here is derived from an EMBL/GenBank/DDBJ whole genome shotgun (WGS) entry which is preliminary data.</text>
</comment>
<dbReference type="InterPro" id="IPR050515">
    <property type="entry name" value="Beta-lactam/transpept"/>
</dbReference>
<dbReference type="Pfam" id="PF03793">
    <property type="entry name" value="PASTA"/>
    <property type="match status" value="1"/>
</dbReference>
<comment type="similarity">
    <text evidence="3">Belongs to the transpeptidase family.</text>
</comment>
<dbReference type="GO" id="GO:0009002">
    <property type="term" value="F:serine-type D-Ala-D-Ala carboxypeptidase activity"/>
    <property type="evidence" value="ECO:0007669"/>
    <property type="project" value="UniProtKB-EC"/>
</dbReference>
<dbReference type="Pfam" id="PF00905">
    <property type="entry name" value="Transpeptidase"/>
    <property type="match status" value="1"/>
</dbReference>
<keyword evidence="5 7" id="KW-0472">Membrane</keyword>
<keyword evidence="7" id="KW-1133">Transmembrane helix</keyword>
<dbReference type="GO" id="GO:0008658">
    <property type="term" value="F:penicillin binding"/>
    <property type="evidence" value="ECO:0007669"/>
    <property type="project" value="InterPro"/>
</dbReference>
<dbReference type="PROSITE" id="PS51178">
    <property type="entry name" value="PASTA"/>
    <property type="match status" value="1"/>
</dbReference>
<feature type="transmembrane region" description="Helical" evidence="7">
    <location>
        <begin position="12"/>
        <end position="33"/>
    </location>
</feature>
<dbReference type="RefSeq" id="WP_186868587.1">
    <property type="nucleotide sequence ID" value="NZ_JACOOL010000002.1"/>
</dbReference>
<evidence type="ECO:0000256" key="3">
    <source>
        <dbReference type="ARBA" id="ARBA00007171"/>
    </source>
</evidence>
<sequence>MKRVSTVTVRKRLVAVFLIGIMVLGIIDFRLGYVQFVLGEELVEKADESWSRNVKFQPERGRILDVNGTILAENVTAPSIVVVPRQINDPEYTANKLAQILDMSKEKAYEYVTRSASSVNLHPEGRKISEEQERAIRTLNMDGVYLAKDSSRHYPFGDDLSHVLGFAGIDNQGLMGLELYYDEMLKGKQGSLSFYSDAKGRRLDQLADVYKAPQDGYDLVTTIDSKIQTIVERELDLAVAKYNPDGALAIAVDPKTGGVLAMTARPNFNPENYQEVDPSVYNRNLPIWSTYEPGSTFKIITLAAALEEKAVDLHEDRFFDPGYIEVGGARLRCWKAGGHGDQTFLEVVQNSCNPGFVHLGQELGKEKLFSYIKKFGFGTKTGIDLQGEGSGILFKPENVGPVELATTAFGQGVSVTPIQQVMAVSAAINGGYLYEPFIAKQWVDPQTNEIVSETEPKLKHRVISKETSKEIRLALESVVAKGTGRPAYVDGYRVGGKTGTAQKVGPNGGYLENNHIVSFIGFAPADDPEIVVYVAVDNPKGVQQFGGTVAAPIVGNIIGDSLRVMGVKPREDGLEKEYLWPEQPNVEVPELIGTKRNELLQILSDLSIESSGTGDYIIDQEPAAGTKVEPGSTVRIYLSDEKVTHEDEEE</sequence>
<evidence type="ECO:0000313" key="10">
    <source>
        <dbReference type="Proteomes" id="UP000637359"/>
    </source>
</evidence>
<evidence type="ECO:0000256" key="2">
    <source>
        <dbReference type="ARBA" id="ARBA00004752"/>
    </source>
</evidence>
<evidence type="ECO:0000313" key="9">
    <source>
        <dbReference type="EMBL" id="MBC5635870.1"/>
    </source>
</evidence>
<dbReference type="AlphaFoldDB" id="A0A923RG78"/>
<dbReference type="InterPro" id="IPR001460">
    <property type="entry name" value="PCN-bd_Tpept"/>
</dbReference>
<evidence type="ECO:0000256" key="4">
    <source>
        <dbReference type="ARBA" id="ARBA00012448"/>
    </source>
</evidence>
<dbReference type="PANTHER" id="PTHR30627:SF1">
    <property type="entry name" value="PEPTIDOGLYCAN D,D-TRANSPEPTIDASE FTSI"/>
    <property type="match status" value="1"/>
</dbReference>
<evidence type="ECO:0000256" key="7">
    <source>
        <dbReference type="SAM" id="Phobius"/>
    </source>
</evidence>
<dbReference type="InterPro" id="IPR005311">
    <property type="entry name" value="PBP_dimer"/>
</dbReference>
<dbReference type="Gene3D" id="3.90.1310.10">
    <property type="entry name" value="Penicillin-binding protein 2a (Domain 2)"/>
    <property type="match status" value="1"/>
</dbReference>
<dbReference type="Gene3D" id="3.40.710.10">
    <property type="entry name" value="DD-peptidase/beta-lactamase superfamily"/>
    <property type="match status" value="1"/>
</dbReference>
<protein>
    <recommendedName>
        <fullName evidence="4">serine-type D-Ala-D-Ala carboxypeptidase</fullName>
        <ecNumber evidence="4">3.4.16.4</ecNumber>
    </recommendedName>
</protein>
<evidence type="ECO:0000256" key="5">
    <source>
        <dbReference type="ARBA" id="ARBA00023136"/>
    </source>
</evidence>
<dbReference type="GO" id="GO:0005886">
    <property type="term" value="C:plasma membrane"/>
    <property type="evidence" value="ECO:0007669"/>
    <property type="project" value="TreeGrafter"/>
</dbReference>
<dbReference type="Proteomes" id="UP000637359">
    <property type="component" value="Unassembled WGS sequence"/>
</dbReference>